<organism evidence="2 3">
    <name type="scientific">Apatococcus lobatus</name>
    <dbReference type="NCBI Taxonomy" id="904363"/>
    <lineage>
        <taxon>Eukaryota</taxon>
        <taxon>Viridiplantae</taxon>
        <taxon>Chlorophyta</taxon>
        <taxon>core chlorophytes</taxon>
        <taxon>Trebouxiophyceae</taxon>
        <taxon>Chlorellales</taxon>
        <taxon>Chlorellaceae</taxon>
        <taxon>Apatococcus</taxon>
    </lineage>
</organism>
<reference evidence="2 3" key="1">
    <citation type="journal article" date="2024" name="Nat. Commun.">
        <title>Phylogenomics reveals the evolutionary origins of lichenization in chlorophyte algae.</title>
        <authorList>
            <person name="Puginier C."/>
            <person name="Libourel C."/>
            <person name="Otte J."/>
            <person name="Skaloud P."/>
            <person name="Haon M."/>
            <person name="Grisel S."/>
            <person name="Petersen M."/>
            <person name="Berrin J.G."/>
            <person name="Delaux P.M."/>
            <person name="Dal Grande F."/>
            <person name="Keller J."/>
        </authorList>
    </citation>
    <scope>NUCLEOTIDE SEQUENCE [LARGE SCALE GENOMIC DNA]</scope>
    <source>
        <strain evidence="2 3">SAG 2145</strain>
    </source>
</reference>
<feature type="compositionally biased region" description="Polar residues" evidence="1">
    <location>
        <begin position="239"/>
        <end position="252"/>
    </location>
</feature>
<feature type="region of interest" description="Disordered" evidence="1">
    <location>
        <begin position="234"/>
        <end position="288"/>
    </location>
</feature>
<protein>
    <submittedName>
        <fullName evidence="2">Uncharacterized protein</fullName>
    </submittedName>
</protein>
<sequence>MPEDVESSTDQSGGHPALSPELQSFTTLTHAQDPLQQVEQDLLVGVLSQAQVPADDAGLAAESSHGPEPSGVQDEVQQRIQVAVAAELVSLRTVVCVVEAAITHEPGQSTLPVAKHTQTVCPFGFIFEKLLEFFGTRPRGSKAPAPTGAFGRLMSPLQNDNLELEAAQLLLSCSSGASGHSPTDKDLGSRSRAPPHSRAVQQQQLHFLSAALDGLPAPDGPARQQLSEAQPQLHLVPGTNPSTPPCSRQNILRTPVTPGSPGARHLKAPAGRPVNTQRRSRPAEVLGSQPRLHPVVELGWQPLCAVHCNGFMGQFYGGHDRDLFVRCTSGAFAERPLVDVAQGGSIMTCSGFEKAAGRELSKKWKESIHVVGEGEGSRATLVSWLRRRAQAQHGRSIVGSDVWILWVNEGTYYHGHIESYSPDTGKHKIRYSDSLVEELYLPVEQIKLDSGPGTPPPAGIAQDLEANLVCSEDVHADPAAEIGEHVSSLFHQNSSVSADSNISIIEELQNPDFRLIKHNRPQKVRKQLGDSALERSLRRKISHAAGDISPAATVDINDTPPIPRKLRTGVRAQTSPEIAAYLSGTIDNMTPRGGDSSTPRDLDRKLPLINTRIASPPSQDPAVFKLAHTPRRSSPSAALIRSGFSQLMPPPVPPFAQGDSALMAQWMHHIALSLDSSMTGQACAAVQPGSADAQSCPPLIASARFQTMLVQAAQASSTAAWYSAMASRWLFFNSHDASVLHQKMAEFILSALYDFDQQQLHLCPPAPTRHTTPPLEA</sequence>
<dbReference type="CDD" id="cd20404">
    <property type="entry name" value="Tudor_Agenet_AtEML-like"/>
    <property type="match status" value="1"/>
</dbReference>
<feature type="compositionally biased region" description="Polar residues" evidence="1">
    <location>
        <begin position="21"/>
        <end position="31"/>
    </location>
</feature>
<comment type="caution">
    <text evidence="2">The sequence shown here is derived from an EMBL/GenBank/DDBJ whole genome shotgun (WGS) entry which is preliminary data.</text>
</comment>
<name>A0AAW1SGS0_9CHLO</name>
<gene>
    <name evidence="2" type="ORF">WJX74_008160</name>
</gene>
<dbReference type="AlphaFoldDB" id="A0AAW1SGS0"/>
<dbReference type="EMBL" id="JALJOS010000001">
    <property type="protein sequence ID" value="KAK9844888.1"/>
    <property type="molecule type" value="Genomic_DNA"/>
</dbReference>
<evidence type="ECO:0000313" key="3">
    <source>
        <dbReference type="Proteomes" id="UP001438707"/>
    </source>
</evidence>
<feature type="region of interest" description="Disordered" evidence="1">
    <location>
        <begin position="175"/>
        <end position="202"/>
    </location>
</feature>
<evidence type="ECO:0000256" key="1">
    <source>
        <dbReference type="SAM" id="MobiDB-lite"/>
    </source>
</evidence>
<dbReference type="Proteomes" id="UP001438707">
    <property type="component" value="Unassembled WGS sequence"/>
</dbReference>
<keyword evidence="3" id="KW-1185">Reference proteome</keyword>
<accession>A0AAW1SGS0</accession>
<evidence type="ECO:0000313" key="2">
    <source>
        <dbReference type="EMBL" id="KAK9844888.1"/>
    </source>
</evidence>
<feature type="region of interest" description="Disordered" evidence="1">
    <location>
        <begin position="55"/>
        <end position="75"/>
    </location>
</feature>
<proteinExistence type="predicted"/>
<dbReference type="Gene3D" id="2.30.30.140">
    <property type="match status" value="1"/>
</dbReference>
<feature type="region of interest" description="Disordered" evidence="1">
    <location>
        <begin position="1"/>
        <end position="31"/>
    </location>
</feature>